<protein>
    <submittedName>
        <fullName evidence="1">Uncharacterized protein</fullName>
    </submittedName>
</protein>
<proteinExistence type="predicted"/>
<dbReference type="EMBL" id="OZ034829">
    <property type="protein sequence ID" value="CAL1686169.1"/>
    <property type="molecule type" value="Genomic_DNA"/>
</dbReference>
<evidence type="ECO:0000313" key="1">
    <source>
        <dbReference type="EMBL" id="CAL1686169.1"/>
    </source>
</evidence>
<reference evidence="1" key="1">
    <citation type="submission" date="2024-04" db="EMBL/GenBank/DDBJ databases">
        <authorList>
            <consortium name="Molecular Ecology Group"/>
        </authorList>
    </citation>
    <scope>NUCLEOTIDE SEQUENCE</scope>
</reference>
<evidence type="ECO:0000313" key="2">
    <source>
        <dbReference type="Proteomes" id="UP001497644"/>
    </source>
</evidence>
<name>A0AAV2NZY1_9HYME</name>
<dbReference type="AlphaFoldDB" id="A0AAV2NZY1"/>
<organism evidence="1 2">
    <name type="scientific">Lasius platythorax</name>
    <dbReference type="NCBI Taxonomy" id="488582"/>
    <lineage>
        <taxon>Eukaryota</taxon>
        <taxon>Metazoa</taxon>
        <taxon>Ecdysozoa</taxon>
        <taxon>Arthropoda</taxon>
        <taxon>Hexapoda</taxon>
        <taxon>Insecta</taxon>
        <taxon>Pterygota</taxon>
        <taxon>Neoptera</taxon>
        <taxon>Endopterygota</taxon>
        <taxon>Hymenoptera</taxon>
        <taxon>Apocrita</taxon>
        <taxon>Aculeata</taxon>
        <taxon>Formicoidea</taxon>
        <taxon>Formicidae</taxon>
        <taxon>Formicinae</taxon>
        <taxon>Lasius</taxon>
        <taxon>Lasius</taxon>
    </lineage>
</organism>
<keyword evidence="2" id="KW-1185">Reference proteome</keyword>
<gene>
    <name evidence="1" type="ORF">LPLAT_LOCUS11526</name>
</gene>
<sequence>MEDGRESIFLTVLAVVGPGLLSRERIQDAAANIARKTELDRGADRTERMELKYVDIINPITNELVLNQLSGFSLYEVFPYSTR</sequence>
<dbReference type="Proteomes" id="UP001497644">
    <property type="component" value="Chromosome 6"/>
</dbReference>
<accession>A0AAV2NZY1</accession>